<sequence length="17" mass="1807">MAKGLSITICCHAFKIA</sequence>
<proteinExistence type="predicted"/>
<reference evidence="1 2" key="1">
    <citation type="submission" date="2015-12" db="EMBL/GenBank/DDBJ databases">
        <title>Draft genome sequence of Moniliophthora roreri, the causal agent of frosty pod rot of cacao.</title>
        <authorList>
            <person name="Aime M.C."/>
            <person name="Diaz-Valderrama J.R."/>
            <person name="Kijpornyongpan T."/>
            <person name="Phillips-Mora W."/>
        </authorList>
    </citation>
    <scope>NUCLEOTIDE SEQUENCE [LARGE SCALE GENOMIC DNA]</scope>
    <source>
        <strain evidence="1 2">MCA 2952</strain>
    </source>
</reference>
<dbReference type="EMBL" id="LATX01001882">
    <property type="protein sequence ID" value="KTB36805.1"/>
    <property type="molecule type" value="Genomic_DNA"/>
</dbReference>
<gene>
    <name evidence="1" type="ORF">WG66_10664</name>
</gene>
<evidence type="ECO:0000313" key="2">
    <source>
        <dbReference type="Proteomes" id="UP000054988"/>
    </source>
</evidence>
<protein>
    <submittedName>
        <fullName evidence="1">Uncharacterized protein</fullName>
    </submittedName>
</protein>
<name>A0A0W0FKK1_MONRR</name>
<organism evidence="1 2">
    <name type="scientific">Moniliophthora roreri</name>
    <name type="common">Frosty pod rot fungus</name>
    <name type="synonym">Monilia roreri</name>
    <dbReference type="NCBI Taxonomy" id="221103"/>
    <lineage>
        <taxon>Eukaryota</taxon>
        <taxon>Fungi</taxon>
        <taxon>Dikarya</taxon>
        <taxon>Basidiomycota</taxon>
        <taxon>Agaricomycotina</taxon>
        <taxon>Agaricomycetes</taxon>
        <taxon>Agaricomycetidae</taxon>
        <taxon>Agaricales</taxon>
        <taxon>Marasmiineae</taxon>
        <taxon>Marasmiaceae</taxon>
        <taxon>Moniliophthora</taxon>
    </lineage>
</organism>
<accession>A0A0W0FKK1</accession>
<comment type="caution">
    <text evidence="1">The sequence shown here is derived from an EMBL/GenBank/DDBJ whole genome shotgun (WGS) entry which is preliminary data.</text>
</comment>
<dbReference type="Proteomes" id="UP000054988">
    <property type="component" value="Unassembled WGS sequence"/>
</dbReference>
<evidence type="ECO:0000313" key="1">
    <source>
        <dbReference type="EMBL" id="KTB36805.1"/>
    </source>
</evidence>
<dbReference type="AlphaFoldDB" id="A0A0W0FKK1"/>